<proteinExistence type="predicted"/>
<keyword evidence="2" id="KW-1185">Reference proteome</keyword>
<gene>
    <name evidence="1" type="ORF">ANN_27003</name>
</gene>
<dbReference type="PANTHER" id="PTHR46060:SF1">
    <property type="entry name" value="MARINER MOS1 TRANSPOSASE-LIKE PROTEIN"/>
    <property type="match status" value="1"/>
</dbReference>
<dbReference type="EMBL" id="JAJSOF020000040">
    <property type="protein sequence ID" value="KAJ4426194.1"/>
    <property type="molecule type" value="Genomic_DNA"/>
</dbReference>
<dbReference type="InterPro" id="IPR036397">
    <property type="entry name" value="RNaseH_sf"/>
</dbReference>
<name>A0ABQ8RWW6_PERAM</name>
<protein>
    <recommendedName>
        <fullName evidence="3">Mariner Mos1 transposase</fullName>
    </recommendedName>
</protein>
<comment type="caution">
    <text evidence="1">The sequence shown here is derived from an EMBL/GenBank/DDBJ whole genome shotgun (WGS) entry which is preliminary data.</text>
</comment>
<accession>A0ABQ8RWW6</accession>
<dbReference type="PANTHER" id="PTHR46060">
    <property type="entry name" value="MARINER MOS1 TRANSPOSASE-LIKE PROTEIN"/>
    <property type="match status" value="1"/>
</dbReference>
<evidence type="ECO:0000313" key="2">
    <source>
        <dbReference type="Proteomes" id="UP001148838"/>
    </source>
</evidence>
<dbReference type="Proteomes" id="UP001148838">
    <property type="component" value="Unassembled WGS sequence"/>
</dbReference>
<dbReference type="InterPro" id="IPR052709">
    <property type="entry name" value="Transposase-MT_Hybrid"/>
</dbReference>
<evidence type="ECO:0008006" key="3">
    <source>
        <dbReference type="Google" id="ProtNLM"/>
    </source>
</evidence>
<organism evidence="1 2">
    <name type="scientific">Periplaneta americana</name>
    <name type="common">American cockroach</name>
    <name type="synonym">Blatta americana</name>
    <dbReference type="NCBI Taxonomy" id="6978"/>
    <lineage>
        <taxon>Eukaryota</taxon>
        <taxon>Metazoa</taxon>
        <taxon>Ecdysozoa</taxon>
        <taxon>Arthropoda</taxon>
        <taxon>Hexapoda</taxon>
        <taxon>Insecta</taxon>
        <taxon>Pterygota</taxon>
        <taxon>Neoptera</taxon>
        <taxon>Polyneoptera</taxon>
        <taxon>Dictyoptera</taxon>
        <taxon>Blattodea</taxon>
        <taxon>Blattoidea</taxon>
        <taxon>Blattidae</taxon>
        <taxon>Blattinae</taxon>
        <taxon>Periplaneta</taxon>
    </lineage>
</organism>
<evidence type="ECO:0000313" key="1">
    <source>
        <dbReference type="EMBL" id="KAJ4426194.1"/>
    </source>
</evidence>
<reference evidence="1 2" key="1">
    <citation type="journal article" date="2022" name="Allergy">
        <title>Genome assembly and annotation of Periplaneta americana reveal a comprehensive cockroach allergen profile.</title>
        <authorList>
            <person name="Wang L."/>
            <person name="Xiong Q."/>
            <person name="Saelim N."/>
            <person name="Wang L."/>
            <person name="Nong W."/>
            <person name="Wan A.T."/>
            <person name="Shi M."/>
            <person name="Liu X."/>
            <person name="Cao Q."/>
            <person name="Hui J.H.L."/>
            <person name="Sookrung N."/>
            <person name="Leung T.F."/>
            <person name="Tungtrongchitr A."/>
            <person name="Tsui S.K.W."/>
        </authorList>
    </citation>
    <scope>NUCLEOTIDE SEQUENCE [LARGE SCALE GENOMIC DNA]</scope>
    <source>
        <strain evidence="1">PWHHKU_190912</strain>
    </source>
</reference>
<dbReference type="Gene3D" id="3.30.420.10">
    <property type="entry name" value="Ribonuclease H-like superfamily/Ribonuclease H"/>
    <property type="match status" value="1"/>
</dbReference>
<sequence length="121" mass="13844">MLTLFWDEQGIILKHYIPKGNTITSALLKNHLLPAIKSKGRLQHDNAHPHIACVTVTTINDLHFETLPYPAYSPDLALSDYHLFGPLKEAMGGKIFHSDEEVHTRPEDFFQRNFYALEDLC</sequence>